<dbReference type="InterPro" id="IPR050445">
    <property type="entry name" value="Bact_polysacc_biosynth/exp"/>
</dbReference>
<feature type="compositionally biased region" description="Basic and acidic residues" evidence="3">
    <location>
        <begin position="10"/>
        <end position="25"/>
    </location>
</feature>
<evidence type="ECO:0000313" key="5">
    <source>
        <dbReference type="EMBL" id="RLK07376.1"/>
    </source>
</evidence>
<keyword evidence="6" id="KW-1185">Reference proteome</keyword>
<dbReference type="SUPFAM" id="SSF52540">
    <property type="entry name" value="P-loop containing nucleoside triphosphate hydrolases"/>
    <property type="match status" value="1"/>
</dbReference>
<evidence type="ECO:0000256" key="2">
    <source>
        <dbReference type="ARBA" id="ARBA00022840"/>
    </source>
</evidence>
<dbReference type="Gene3D" id="3.40.50.300">
    <property type="entry name" value="P-loop containing nucleotide triphosphate hydrolases"/>
    <property type="match status" value="1"/>
</dbReference>
<dbReference type="PANTHER" id="PTHR32309">
    <property type="entry name" value="TYROSINE-PROTEIN KINASE"/>
    <property type="match status" value="1"/>
</dbReference>
<dbReference type="Proteomes" id="UP000271700">
    <property type="component" value="Unassembled WGS sequence"/>
</dbReference>
<comment type="caution">
    <text evidence="5">The sequence shown here is derived from an EMBL/GenBank/DDBJ whole genome shotgun (WGS) entry which is preliminary data.</text>
</comment>
<dbReference type="InterPro" id="IPR002586">
    <property type="entry name" value="CobQ/CobB/MinD/ParA_Nub-bd_dom"/>
</dbReference>
<reference evidence="5 6" key="1">
    <citation type="submission" date="2018-10" db="EMBL/GenBank/DDBJ databases">
        <title>Genomic Encyclopedia of Archaeal and Bacterial Type Strains, Phase II (KMG-II): from individual species to whole genera.</title>
        <authorList>
            <person name="Goeker M."/>
        </authorList>
    </citation>
    <scope>NUCLEOTIDE SEQUENCE [LARGE SCALE GENOMIC DNA]</scope>
    <source>
        <strain evidence="5 6">DSM 29317</strain>
    </source>
</reference>
<evidence type="ECO:0000259" key="4">
    <source>
        <dbReference type="Pfam" id="PF01656"/>
    </source>
</evidence>
<feature type="region of interest" description="Disordered" evidence="3">
    <location>
        <begin position="1"/>
        <end position="43"/>
    </location>
</feature>
<keyword evidence="2" id="KW-0067">ATP-binding</keyword>
<dbReference type="InterPro" id="IPR005702">
    <property type="entry name" value="Wzc-like_C"/>
</dbReference>
<proteinExistence type="predicted"/>
<gene>
    <name evidence="5" type="ORF">CLV75_2497</name>
</gene>
<protein>
    <submittedName>
        <fullName evidence="5">Capsular exopolysaccharide synthesis family protein</fullName>
    </submittedName>
</protein>
<dbReference type="CDD" id="cd05387">
    <property type="entry name" value="BY-kinase"/>
    <property type="match status" value="1"/>
</dbReference>
<keyword evidence="1" id="KW-0547">Nucleotide-binding</keyword>
<dbReference type="EMBL" id="RCCT01000003">
    <property type="protein sequence ID" value="RLK07376.1"/>
    <property type="molecule type" value="Genomic_DNA"/>
</dbReference>
<dbReference type="AlphaFoldDB" id="A0A497ZQU7"/>
<dbReference type="InterPro" id="IPR027417">
    <property type="entry name" value="P-loop_NTPase"/>
</dbReference>
<accession>A0A497ZQU7</accession>
<feature type="domain" description="CobQ/CobB/MinD/ParA nucleotide binding" evidence="4">
    <location>
        <begin position="98"/>
        <end position="268"/>
    </location>
</feature>
<organism evidence="5 6">
    <name type="scientific">Ruegeria conchae</name>
    <dbReference type="NCBI Taxonomy" id="981384"/>
    <lineage>
        <taxon>Bacteria</taxon>
        <taxon>Pseudomonadati</taxon>
        <taxon>Pseudomonadota</taxon>
        <taxon>Alphaproteobacteria</taxon>
        <taxon>Rhodobacterales</taxon>
        <taxon>Roseobacteraceae</taxon>
        <taxon>Ruegeria</taxon>
    </lineage>
</organism>
<dbReference type="STRING" id="981384.GCA_000192475_01316"/>
<dbReference type="PANTHER" id="PTHR32309:SF31">
    <property type="entry name" value="CAPSULAR EXOPOLYSACCHARIDE FAMILY"/>
    <property type="match status" value="1"/>
</dbReference>
<dbReference type="RefSeq" id="WP_010442179.1">
    <property type="nucleotide sequence ID" value="NZ_AEYW01000014.1"/>
</dbReference>
<evidence type="ECO:0000313" key="6">
    <source>
        <dbReference type="Proteomes" id="UP000271700"/>
    </source>
</evidence>
<sequence length="278" mass="31520">MERIQTAIQKAREARRVSDADKKEQTSAPTPVETLQPEGSPASLKEKLWADLPKYKLNPKQLMRARISGHEATTESVSFDVLRTRMMHQMQSNNWRRVAIASPGSACGKTTLCLNLAFSFARQRNTRVILVDLDLRRPSIHKLLQTGEYHFAKALEGESQPEDHIVCYDEKLAFALNSHSVPESAELLQDKDAAHVIDRMEERYQPDIMLFDTPPMLTCDDTYAFLDQIDCVLLVAAAENSTAEELEKCKDEISARCNLLGVVLNKCRYLETLDKYGY</sequence>
<dbReference type="OrthoDB" id="9775724at2"/>
<name>A0A497ZQU7_9RHOB</name>
<dbReference type="Pfam" id="PF01656">
    <property type="entry name" value="CbiA"/>
    <property type="match status" value="1"/>
</dbReference>
<evidence type="ECO:0000256" key="3">
    <source>
        <dbReference type="SAM" id="MobiDB-lite"/>
    </source>
</evidence>
<evidence type="ECO:0000256" key="1">
    <source>
        <dbReference type="ARBA" id="ARBA00022741"/>
    </source>
</evidence>